<keyword evidence="6" id="KW-0679">Respiratory chain</keyword>
<keyword evidence="13" id="KW-0830">Ubiquinone</keyword>
<keyword evidence="7 18" id="KW-0812">Transmembrane</keyword>
<feature type="transmembrane region" description="Helical" evidence="18">
    <location>
        <begin position="121"/>
        <end position="141"/>
    </location>
</feature>
<feature type="transmembrane region" description="Helical" evidence="18">
    <location>
        <begin position="207"/>
        <end position="224"/>
    </location>
</feature>
<dbReference type="InterPro" id="IPR050175">
    <property type="entry name" value="Complex_I_Subunit_2"/>
</dbReference>
<evidence type="ECO:0000256" key="10">
    <source>
        <dbReference type="ARBA" id="ARBA00022982"/>
    </source>
</evidence>
<evidence type="ECO:0000256" key="2">
    <source>
        <dbReference type="ARBA" id="ARBA00007012"/>
    </source>
</evidence>
<keyword evidence="15 18" id="KW-0472">Membrane</keyword>
<evidence type="ECO:0000256" key="4">
    <source>
        <dbReference type="ARBA" id="ARBA00021008"/>
    </source>
</evidence>
<evidence type="ECO:0000256" key="14">
    <source>
        <dbReference type="ARBA" id="ARBA00023128"/>
    </source>
</evidence>
<evidence type="ECO:0000256" key="17">
    <source>
        <dbReference type="ARBA" id="ARBA00049551"/>
    </source>
</evidence>
<dbReference type="GO" id="GO:0008137">
    <property type="term" value="F:NADH dehydrogenase (ubiquinone) activity"/>
    <property type="evidence" value="ECO:0007669"/>
    <property type="project" value="UniProtKB-EC"/>
</dbReference>
<keyword evidence="11 18" id="KW-1133">Transmembrane helix</keyword>
<dbReference type="PANTHER" id="PTHR46552">
    <property type="entry name" value="NADH-UBIQUINONE OXIDOREDUCTASE CHAIN 2"/>
    <property type="match status" value="1"/>
</dbReference>
<geneLocation type="mitochondrion" evidence="20"/>
<dbReference type="EMBL" id="MT827076">
    <property type="protein sequence ID" value="QOI13837.1"/>
    <property type="molecule type" value="Genomic_DNA"/>
</dbReference>
<sequence>MGYLMPGSLVFVLNSGNSLVMWVVLEVFSLYVLFVILRHNLRDVNMVGVVYYFLVQGVGGVILAFGVIYELSIFGNCYAFQCPVSYLGLGCIVLGLLLKLGIFPFYFWVVWVYKLLDGVQCYYVAVYPKIFPFLFLFSLFGQVEASIFFFVGLASIFLSGVEGLYVSDIREFMGYSSIGHGGWMLFCFYGGVVLFMLYYIIYYVCNYIVFNMMFGRGFNIFFGFGRGRLVVGTGFILFIIILNLGGFAPSLGFGLKLMILNSVMFSWGVVGGLVLLFMTVAAILFYVRFIQFLYSINNNYRIGRSVVWKRWFRGCTQVGLFLVFVVFYWGLFIV</sequence>
<evidence type="ECO:0000256" key="18">
    <source>
        <dbReference type="SAM" id="Phobius"/>
    </source>
</evidence>
<feature type="transmembrane region" description="Helical" evidence="18">
    <location>
        <begin position="265"/>
        <end position="290"/>
    </location>
</feature>
<evidence type="ECO:0000259" key="19">
    <source>
        <dbReference type="Pfam" id="PF00361"/>
    </source>
</evidence>
<accession>A0A7L8Y3M6</accession>
<evidence type="ECO:0000256" key="15">
    <source>
        <dbReference type="ARBA" id="ARBA00023136"/>
    </source>
</evidence>
<feature type="transmembrane region" description="Helical" evidence="18">
    <location>
        <begin position="49"/>
        <end position="74"/>
    </location>
</feature>
<feature type="domain" description="NADH:quinone oxidoreductase/Mrp antiporter transmembrane" evidence="19">
    <location>
        <begin position="16"/>
        <end position="275"/>
    </location>
</feature>
<evidence type="ECO:0000256" key="16">
    <source>
        <dbReference type="ARBA" id="ARBA00031028"/>
    </source>
</evidence>
<keyword evidence="9" id="KW-1278">Translocase</keyword>
<dbReference type="AlphaFoldDB" id="A0A7L8Y3M6"/>
<dbReference type="CTD" id="4536"/>
<feature type="transmembrane region" description="Helical" evidence="18">
    <location>
        <begin position="86"/>
        <end position="109"/>
    </location>
</feature>
<evidence type="ECO:0000256" key="13">
    <source>
        <dbReference type="ARBA" id="ARBA00023075"/>
    </source>
</evidence>
<comment type="subcellular location">
    <subcellularLocation>
        <location evidence="1">Mitochondrion inner membrane</location>
        <topology evidence="1">Multi-pass membrane protein</topology>
    </subcellularLocation>
</comment>
<evidence type="ECO:0000256" key="5">
    <source>
        <dbReference type="ARBA" id="ARBA00022448"/>
    </source>
</evidence>
<feature type="transmembrane region" description="Helical" evidence="18">
    <location>
        <begin position="20"/>
        <end position="37"/>
    </location>
</feature>
<feature type="transmembrane region" description="Helical" evidence="18">
    <location>
        <begin position="311"/>
        <end position="331"/>
    </location>
</feature>
<keyword evidence="8" id="KW-0999">Mitochondrion inner membrane</keyword>
<feature type="transmembrane region" description="Helical" evidence="18">
    <location>
        <begin position="147"/>
        <end position="166"/>
    </location>
</feature>
<evidence type="ECO:0000256" key="3">
    <source>
        <dbReference type="ARBA" id="ARBA00012944"/>
    </source>
</evidence>
<protein>
    <recommendedName>
        <fullName evidence="4">NADH-ubiquinone oxidoreductase chain 2</fullName>
        <ecNumber evidence="3">7.1.1.2</ecNumber>
    </recommendedName>
    <alternativeName>
        <fullName evidence="16">NADH dehydrogenase subunit 2</fullName>
    </alternativeName>
</protein>
<evidence type="ECO:0000256" key="11">
    <source>
        <dbReference type="ARBA" id="ARBA00022989"/>
    </source>
</evidence>
<dbReference type="PANTHER" id="PTHR46552:SF1">
    <property type="entry name" value="NADH-UBIQUINONE OXIDOREDUCTASE CHAIN 2"/>
    <property type="match status" value="1"/>
</dbReference>
<keyword evidence="10" id="KW-0249">Electron transport</keyword>
<dbReference type="GO" id="GO:0006120">
    <property type="term" value="P:mitochondrial electron transport, NADH to ubiquinone"/>
    <property type="evidence" value="ECO:0007669"/>
    <property type="project" value="TreeGrafter"/>
</dbReference>
<name>A0A7L8Y3M6_HALAU</name>
<evidence type="ECO:0000256" key="1">
    <source>
        <dbReference type="ARBA" id="ARBA00004448"/>
    </source>
</evidence>
<evidence type="ECO:0000256" key="9">
    <source>
        <dbReference type="ARBA" id="ARBA00022967"/>
    </source>
</evidence>
<gene>
    <name evidence="20" type="primary">ND2</name>
</gene>
<evidence type="ECO:0000256" key="8">
    <source>
        <dbReference type="ARBA" id="ARBA00022792"/>
    </source>
</evidence>
<evidence type="ECO:0000256" key="6">
    <source>
        <dbReference type="ARBA" id="ARBA00022660"/>
    </source>
</evidence>
<dbReference type="GO" id="GO:0005743">
    <property type="term" value="C:mitochondrial inner membrane"/>
    <property type="evidence" value="ECO:0007669"/>
    <property type="project" value="UniProtKB-SubCell"/>
</dbReference>
<dbReference type="GeneID" id="63348386"/>
<comment type="similarity">
    <text evidence="2">Belongs to the complex I subunit 2 family.</text>
</comment>
<evidence type="ECO:0000313" key="20">
    <source>
        <dbReference type="EMBL" id="QOI13837.1"/>
    </source>
</evidence>
<keyword evidence="5" id="KW-0813">Transport</keyword>
<dbReference type="Pfam" id="PF00361">
    <property type="entry name" value="Proton_antipo_M"/>
    <property type="match status" value="1"/>
</dbReference>
<reference evidence="20" key="1">
    <citation type="submission" date="2020-08" db="EMBL/GenBank/DDBJ databases">
        <authorList>
            <person name="Kim J."/>
            <person name="Kim G."/>
        </authorList>
    </citation>
    <scope>NUCLEOTIDE SEQUENCE</scope>
    <source>
        <tissue evidence="20">Muscle</tissue>
    </source>
</reference>
<keyword evidence="14 20" id="KW-0496">Mitochondrion</keyword>
<comment type="catalytic activity">
    <reaction evidence="17">
        <text>a ubiquinone + NADH + 5 H(+)(in) = a ubiquinol + NAD(+) + 4 H(+)(out)</text>
        <dbReference type="Rhea" id="RHEA:29091"/>
        <dbReference type="Rhea" id="RHEA-COMP:9565"/>
        <dbReference type="Rhea" id="RHEA-COMP:9566"/>
        <dbReference type="ChEBI" id="CHEBI:15378"/>
        <dbReference type="ChEBI" id="CHEBI:16389"/>
        <dbReference type="ChEBI" id="CHEBI:17976"/>
        <dbReference type="ChEBI" id="CHEBI:57540"/>
        <dbReference type="ChEBI" id="CHEBI:57945"/>
        <dbReference type="EC" id="7.1.1.2"/>
    </reaction>
</comment>
<dbReference type="EC" id="7.1.1.2" evidence="3"/>
<dbReference type="InterPro" id="IPR001750">
    <property type="entry name" value="ND/Mrp_TM"/>
</dbReference>
<feature type="transmembrane region" description="Helical" evidence="18">
    <location>
        <begin position="178"/>
        <end position="201"/>
    </location>
</feature>
<dbReference type="RefSeq" id="YP_010014986.1">
    <property type="nucleotide sequence ID" value="NC_053533.1"/>
</dbReference>
<evidence type="ECO:0000256" key="12">
    <source>
        <dbReference type="ARBA" id="ARBA00023027"/>
    </source>
</evidence>
<feature type="transmembrane region" description="Helical" evidence="18">
    <location>
        <begin position="236"/>
        <end position="259"/>
    </location>
</feature>
<proteinExistence type="inferred from homology"/>
<keyword evidence="12" id="KW-0520">NAD</keyword>
<evidence type="ECO:0000256" key="7">
    <source>
        <dbReference type="ARBA" id="ARBA00022692"/>
    </source>
</evidence>
<organism evidence="20">
    <name type="scientific">Halocynthia aurantium</name>
    <name type="common">Sea peach</name>
    <dbReference type="NCBI Taxonomy" id="254849"/>
    <lineage>
        <taxon>Eukaryota</taxon>
        <taxon>Metazoa</taxon>
        <taxon>Chordata</taxon>
        <taxon>Tunicata</taxon>
        <taxon>Ascidiacea</taxon>
        <taxon>Stolidobranchia</taxon>
        <taxon>Pyuridae</taxon>
        <taxon>Halocynthia</taxon>
    </lineage>
</organism>